<evidence type="ECO:0000313" key="2">
    <source>
        <dbReference type="EMBL" id="KAF9810510.1"/>
    </source>
</evidence>
<sequence length="114" mass="12433">MATTQNFTGTEPVDQFPHEVAEKIDDDELTRREAQRDSALEPGANKRAGVATRDPAAFDTKGRGASGDPKPVRGRLSMYIARRSAVADAGMRCRSCYVRDSAGGAKRRDGCHMY</sequence>
<feature type="compositionally biased region" description="Basic and acidic residues" evidence="1">
    <location>
        <begin position="16"/>
        <end position="39"/>
    </location>
</feature>
<reference evidence="2" key="1">
    <citation type="submission" date="2020-11" db="EMBL/GenBank/DDBJ databases">
        <authorList>
            <person name="Koelle M."/>
            <person name="Horta M.A.C."/>
            <person name="Nowrousian M."/>
            <person name="Ohm R.A."/>
            <person name="Benz P."/>
            <person name="Pilgard A."/>
        </authorList>
    </citation>
    <scope>NUCLEOTIDE SEQUENCE</scope>
    <source>
        <strain evidence="2">FPRL280</strain>
    </source>
</reference>
<name>A0A8H7NZL4_9APHY</name>
<evidence type="ECO:0000256" key="1">
    <source>
        <dbReference type="SAM" id="MobiDB-lite"/>
    </source>
</evidence>
<proteinExistence type="predicted"/>
<reference evidence="2" key="2">
    <citation type="journal article" name="Front. Microbiol.">
        <title>Degradative Capacity of Two Strains of Rhodonia placenta: From Phenotype to Genotype.</title>
        <authorList>
            <person name="Kolle M."/>
            <person name="Horta M.A.C."/>
            <person name="Nowrousian M."/>
            <person name="Ohm R.A."/>
            <person name="Benz J.P."/>
            <person name="Pilgard A."/>
        </authorList>
    </citation>
    <scope>NUCLEOTIDE SEQUENCE</scope>
    <source>
        <strain evidence="2">FPRL280</strain>
    </source>
</reference>
<accession>A0A8H7NZL4</accession>
<dbReference type="AlphaFoldDB" id="A0A8H7NZL4"/>
<evidence type="ECO:0000313" key="3">
    <source>
        <dbReference type="Proteomes" id="UP000639403"/>
    </source>
</evidence>
<feature type="region of interest" description="Disordered" evidence="1">
    <location>
        <begin position="1"/>
        <end position="73"/>
    </location>
</feature>
<dbReference type="EMBL" id="JADOXO010000170">
    <property type="protein sequence ID" value="KAF9810510.1"/>
    <property type="molecule type" value="Genomic_DNA"/>
</dbReference>
<gene>
    <name evidence="2" type="ORF">IEO21_06871</name>
</gene>
<organism evidence="2 3">
    <name type="scientific">Rhodonia placenta</name>
    <dbReference type="NCBI Taxonomy" id="104341"/>
    <lineage>
        <taxon>Eukaryota</taxon>
        <taxon>Fungi</taxon>
        <taxon>Dikarya</taxon>
        <taxon>Basidiomycota</taxon>
        <taxon>Agaricomycotina</taxon>
        <taxon>Agaricomycetes</taxon>
        <taxon>Polyporales</taxon>
        <taxon>Adustoporiaceae</taxon>
        <taxon>Rhodonia</taxon>
    </lineage>
</organism>
<dbReference type="Proteomes" id="UP000639403">
    <property type="component" value="Unassembled WGS sequence"/>
</dbReference>
<comment type="caution">
    <text evidence="2">The sequence shown here is derived from an EMBL/GenBank/DDBJ whole genome shotgun (WGS) entry which is preliminary data.</text>
</comment>
<protein>
    <submittedName>
        <fullName evidence="2">Uncharacterized protein</fullName>
    </submittedName>
</protein>